<evidence type="ECO:0000313" key="2">
    <source>
        <dbReference type="EMBL" id="QHU09222.1"/>
    </source>
</evidence>
<keyword evidence="1" id="KW-0472">Membrane</keyword>
<protein>
    <recommendedName>
        <fullName evidence="3">EamA domain-containing protein</fullName>
    </recommendedName>
</protein>
<feature type="transmembrane region" description="Helical" evidence="1">
    <location>
        <begin position="79"/>
        <end position="97"/>
    </location>
</feature>
<dbReference type="EMBL" id="MN740706">
    <property type="protein sequence ID" value="QHU09222.1"/>
    <property type="molecule type" value="Genomic_DNA"/>
</dbReference>
<dbReference type="AlphaFoldDB" id="A0A6C0JTZ8"/>
<keyword evidence="1" id="KW-1133">Transmembrane helix</keyword>
<accession>A0A6C0JTZ8</accession>
<keyword evidence="1" id="KW-0812">Transmembrane</keyword>
<sequence length="154" mass="17297">MRWEFVALMSACVIGIFNTMMEGNGKVFKTDYLAKLTHIMMILVISGILALFVLVYLYHAKRTSVNKAVSFLTNETWRIVLPGAFIPLYLFLNIKALSEGGGIAMAILNLNIFIPLIAGHFLYNDKIDTTLIATLILILFLTGFASYHNYQLNN</sequence>
<feature type="transmembrane region" description="Helical" evidence="1">
    <location>
        <begin position="37"/>
        <end position="58"/>
    </location>
</feature>
<feature type="transmembrane region" description="Helical" evidence="1">
    <location>
        <begin position="103"/>
        <end position="123"/>
    </location>
</feature>
<feature type="transmembrane region" description="Helical" evidence="1">
    <location>
        <begin position="130"/>
        <end position="150"/>
    </location>
</feature>
<evidence type="ECO:0008006" key="3">
    <source>
        <dbReference type="Google" id="ProtNLM"/>
    </source>
</evidence>
<name>A0A6C0JTZ8_9ZZZZ</name>
<proteinExistence type="predicted"/>
<reference evidence="2" key="1">
    <citation type="journal article" date="2020" name="Nature">
        <title>Giant virus diversity and host interactions through global metagenomics.</title>
        <authorList>
            <person name="Schulz F."/>
            <person name="Roux S."/>
            <person name="Paez-Espino D."/>
            <person name="Jungbluth S."/>
            <person name="Walsh D.A."/>
            <person name="Denef V.J."/>
            <person name="McMahon K.D."/>
            <person name="Konstantinidis K.T."/>
            <person name="Eloe-Fadrosh E.A."/>
            <person name="Kyrpides N.C."/>
            <person name="Woyke T."/>
        </authorList>
    </citation>
    <scope>NUCLEOTIDE SEQUENCE</scope>
    <source>
        <strain evidence="2">GVMAG-S-1074260-58</strain>
    </source>
</reference>
<organism evidence="2">
    <name type="scientific">viral metagenome</name>
    <dbReference type="NCBI Taxonomy" id="1070528"/>
    <lineage>
        <taxon>unclassified sequences</taxon>
        <taxon>metagenomes</taxon>
        <taxon>organismal metagenomes</taxon>
    </lineage>
</organism>
<evidence type="ECO:0000256" key="1">
    <source>
        <dbReference type="SAM" id="Phobius"/>
    </source>
</evidence>